<comment type="caution">
    <text evidence="2">The sequence shown here is derived from an EMBL/GenBank/DDBJ whole genome shotgun (WGS) entry which is preliminary data.</text>
</comment>
<gene>
    <name evidence="2" type="ORF">DSM101010T_34910</name>
</gene>
<dbReference type="AlphaFoldDB" id="A0A7J0BN76"/>
<organism evidence="2 3">
    <name type="scientific">Desulfovibrio subterraneus</name>
    <dbReference type="NCBI Taxonomy" id="2718620"/>
    <lineage>
        <taxon>Bacteria</taxon>
        <taxon>Pseudomonadati</taxon>
        <taxon>Thermodesulfobacteriota</taxon>
        <taxon>Desulfovibrionia</taxon>
        <taxon>Desulfovibrionales</taxon>
        <taxon>Desulfovibrionaceae</taxon>
        <taxon>Desulfovibrio</taxon>
    </lineage>
</organism>
<dbReference type="RefSeq" id="WP_174406755.1">
    <property type="nucleotide sequence ID" value="NZ_BLVO01000016.1"/>
</dbReference>
<dbReference type="EMBL" id="BLVO01000016">
    <property type="protein sequence ID" value="GFM35126.1"/>
    <property type="molecule type" value="Genomic_DNA"/>
</dbReference>
<accession>A0A7J0BN76</accession>
<dbReference type="Pfam" id="PF08486">
    <property type="entry name" value="SpoIID"/>
    <property type="match status" value="1"/>
</dbReference>
<dbReference type="InterPro" id="IPR013693">
    <property type="entry name" value="SpoIID/LytB_N"/>
</dbReference>
<dbReference type="PANTHER" id="PTHR30032:SF4">
    <property type="entry name" value="AMIDASE ENHANCER"/>
    <property type="match status" value="1"/>
</dbReference>
<dbReference type="InterPro" id="IPR011990">
    <property type="entry name" value="TPR-like_helical_dom_sf"/>
</dbReference>
<dbReference type="PANTHER" id="PTHR30032">
    <property type="entry name" value="N-ACETYLMURAMOYL-L-ALANINE AMIDASE-RELATED"/>
    <property type="match status" value="1"/>
</dbReference>
<dbReference type="GO" id="GO:0030288">
    <property type="term" value="C:outer membrane-bounded periplasmic space"/>
    <property type="evidence" value="ECO:0007669"/>
    <property type="project" value="TreeGrafter"/>
</dbReference>
<evidence type="ECO:0000313" key="2">
    <source>
        <dbReference type="EMBL" id="GFM35126.1"/>
    </source>
</evidence>
<dbReference type="Gene3D" id="1.25.40.10">
    <property type="entry name" value="Tetratricopeptide repeat domain"/>
    <property type="match status" value="1"/>
</dbReference>
<dbReference type="Proteomes" id="UP000503840">
    <property type="component" value="Unassembled WGS sequence"/>
</dbReference>
<dbReference type="NCBIfam" id="TIGR02669">
    <property type="entry name" value="SpoIID_LytB"/>
    <property type="match status" value="1"/>
</dbReference>
<evidence type="ECO:0000259" key="1">
    <source>
        <dbReference type="Pfam" id="PF08486"/>
    </source>
</evidence>
<protein>
    <recommendedName>
        <fullName evidence="1">Sporulation stage II protein D amidase enhancer LytB N-terminal domain-containing protein</fullName>
    </recommendedName>
</protein>
<dbReference type="GO" id="GO:0030435">
    <property type="term" value="P:sporulation resulting in formation of a cellular spore"/>
    <property type="evidence" value="ECO:0007669"/>
    <property type="project" value="InterPro"/>
</dbReference>
<feature type="domain" description="Sporulation stage II protein D amidase enhancer LytB N-terminal" evidence="1">
    <location>
        <begin position="271"/>
        <end position="360"/>
    </location>
</feature>
<name>A0A7J0BN76_9BACT</name>
<proteinExistence type="predicted"/>
<reference evidence="2 3" key="1">
    <citation type="submission" date="2020-05" db="EMBL/GenBank/DDBJ databases">
        <title>Draft genome sequence of Desulfovibrio sp. strain HN2T.</title>
        <authorList>
            <person name="Ueno A."/>
            <person name="Tamazawa S."/>
            <person name="Tamamura S."/>
            <person name="Murakami T."/>
            <person name="Kiyama T."/>
            <person name="Inomata H."/>
            <person name="Amano Y."/>
            <person name="Miyakawa K."/>
            <person name="Tamaki H."/>
            <person name="Naganuma T."/>
            <person name="Kaneko K."/>
        </authorList>
    </citation>
    <scope>NUCLEOTIDE SEQUENCE [LARGE SCALE GENOMIC DNA]</scope>
    <source>
        <strain evidence="2 3">HN2</strain>
    </source>
</reference>
<dbReference type="InterPro" id="IPR013486">
    <property type="entry name" value="SpoIID/LytB"/>
</dbReference>
<dbReference type="SUPFAM" id="SSF48452">
    <property type="entry name" value="TPR-like"/>
    <property type="match status" value="1"/>
</dbReference>
<sequence>MLYFIHLIRRNATVILTFLLVLLVVSVPAKARAEIDVQTEQLARWQLNNADLLVDEGKYLEAISYINSALEESRYPKTRSDALRAKAMVLAVFLDAATEALEVYRELAREFPDQSELALYQSGFLLQQAGDPGQARELYQQYMRTYPQGKYVFQVEAMLSRLGESRADVPLVVPEQAEEGGAVPVLRVALGKAAQSATFSASSPDHPSLFLEDGSAHAAITIVPAGDGLIVNGRQHPSAAISLKSTKPCLVAVDDRRKLVRGNFLIRNDRGRLLVLNLVDIEGYLLSVVPSESYASWPAETLKAQAIAARTYAYYQKMHRAGRSYDIIDDTRDQMYGGVSKETPKTSEAVKQTAGMVLTWNNKPILSQYTANSGGYTADAGAVFGTVKPYLVAQSDPASLAGKMASWERSFTVSQIVGALRAIGVDAEGLSAIEPVLSGPSGRILKARLRHAKGEMVVRMRTTLASSRVLNLPEVLVSINRHGDTFVFTGRGHGHGVGYSQWGAAELGKSRTHEQILGFYYPKTKIERLWK</sequence>
<dbReference type="InterPro" id="IPR051922">
    <property type="entry name" value="Bact_Sporulation_Assoc"/>
</dbReference>
<evidence type="ECO:0000313" key="3">
    <source>
        <dbReference type="Proteomes" id="UP000503840"/>
    </source>
</evidence>
<keyword evidence="3" id="KW-1185">Reference proteome</keyword>